<dbReference type="SUPFAM" id="SSF46565">
    <property type="entry name" value="Chaperone J-domain"/>
    <property type="match status" value="1"/>
</dbReference>
<evidence type="ECO:0000259" key="1">
    <source>
        <dbReference type="PROSITE" id="PS50076"/>
    </source>
</evidence>
<evidence type="ECO:0000313" key="2">
    <source>
        <dbReference type="EMBL" id="CAE8591854.1"/>
    </source>
</evidence>
<dbReference type="GO" id="GO:0044183">
    <property type="term" value="F:protein folding chaperone"/>
    <property type="evidence" value="ECO:0007669"/>
    <property type="project" value="TreeGrafter"/>
</dbReference>
<dbReference type="GO" id="GO:0005634">
    <property type="term" value="C:nucleus"/>
    <property type="evidence" value="ECO:0007669"/>
    <property type="project" value="TreeGrafter"/>
</dbReference>
<dbReference type="GO" id="GO:0051082">
    <property type="term" value="F:unfolded protein binding"/>
    <property type="evidence" value="ECO:0007669"/>
    <property type="project" value="TreeGrafter"/>
</dbReference>
<dbReference type="SMART" id="SM00271">
    <property type="entry name" value="DnaJ"/>
    <property type="match status" value="1"/>
</dbReference>
<dbReference type="PROSITE" id="PS50076">
    <property type="entry name" value="DNAJ_2"/>
    <property type="match status" value="1"/>
</dbReference>
<name>A0A813DWT2_POLGL</name>
<dbReference type="Gene3D" id="1.10.287.110">
    <property type="entry name" value="DnaJ domain"/>
    <property type="match status" value="1"/>
</dbReference>
<dbReference type="CDD" id="cd06257">
    <property type="entry name" value="DnaJ"/>
    <property type="match status" value="1"/>
</dbReference>
<reference evidence="2" key="1">
    <citation type="submission" date="2021-02" db="EMBL/GenBank/DDBJ databases">
        <authorList>
            <person name="Dougan E. K."/>
            <person name="Rhodes N."/>
            <person name="Thang M."/>
            <person name="Chan C."/>
        </authorList>
    </citation>
    <scope>NUCLEOTIDE SEQUENCE</scope>
</reference>
<dbReference type="EMBL" id="CAJNNV010005262">
    <property type="protein sequence ID" value="CAE8591854.1"/>
    <property type="molecule type" value="Genomic_DNA"/>
</dbReference>
<dbReference type="PANTHER" id="PTHR43948">
    <property type="entry name" value="DNAJ HOMOLOG SUBFAMILY B"/>
    <property type="match status" value="1"/>
</dbReference>
<dbReference type="Proteomes" id="UP000654075">
    <property type="component" value="Unassembled WGS sequence"/>
</dbReference>
<dbReference type="InterPro" id="IPR001623">
    <property type="entry name" value="DnaJ_domain"/>
</dbReference>
<dbReference type="GO" id="GO:0005737">
    <property type="term" value="C:cytoplasm"/>
    <property type="evidence" value="ECO:0007669"/>
    <property type="project" value="TreeGrafter"/>
</dbReference>
<evidence type="ECO:0000313" key="3">
    <source>
        <dbReference type="Proteomes" id="UP000654075"/>
    </source>
</evidence>
<dbReference type="GO" id="GO:0051087">
    <property type="term" value="F:protein-folding chaperone binding"/>
    <property type="evidence" value="ECO:0007669"/>
    <property type="project" value="TreeGrafter"/>
</dbReference>
<sequence>MTALTSQDYYAVLGVHPSASSDEIRRAYKQQALLHHPDKNLGCVEEATLRFKRVAEAYSVLSEPERRAAYDAGDDPSDAEAGFTMGKAHHLFREVFGDQFAGRLRQAAADVVPVLQGARSSVADAVERVAEHEKVKAAAEATVFGLGLAADTIARSETLRGAVAAHRSSLVDDANENFVATVRAEALCKKAFDAHDQMLRKHQLQVAEVQKAREARRPGLWSSAWEWVSGEEKYEDKALDFSAAKESKKLQEQLHHAEAAWQQSCIHFLAAKAGLEKAEAQEEDAYQAGTVSLKDAAKAGEFFLGNLVGRLQTRLSEYSRPEG</sequence>
<dbReference type="AlphaFoldDB" id="A0A813DWT2"/>
<proteinExistence type="predicted"/>
<dbReference type="InterPro" id="IPR036869">
    <property type="entry name" value="J_dom_sf"/>
</dbReference>
<organism evidence="2 3">
    <name type="scientific">Polarella glacialis</name>
    <name type="common">Dinoflagellate</name>
    <dbReference type="NCBI Taxonomy" id="89957"/>
    <lineage>
        <taxon>Eukaryota</taxon>
        <taxon>Sar</taxon>
        <taxon>Alveolata</taxon>
        <taxon>Dinophyceae</taxon>
        <taxon>Suessiales</taxon>
        <taxon>Suessiaceae</taxon>
        <taxon>Polarella</taxon>
    </lineage>
</organism>
<gene>
    <name evidence="2" type="ORF">PGLA1383_LOCUS10514</name>
</gene>
<dbReference type="PANTHER" id="PTHR43948:SF10">
    <property type="entry name" value="MRJ, ISOFORM E"/>
    <property type="match status" value="1"/>
</dbReference>
<feature type="domain" description="J" evidence="1">
    <location>
        <begin position="8"/>
        <end position="74"/>
    </location>
</feature>
<dbReference type="PRINTS" id="PR00625">
    <property type="entry name" value="JDOMAIN"/>
</dbReference>
<dbReference type="Pfam" id="PF00226">
    <property type="entry name" value="DnaJ"/>
    <property type="match status" value="1"/>
</dbReference>
<protein>
    <recommendedName>
        <fullName evidence="1">J domain-containing protein</fullName>
    </recommendedName>
</protein>
<accession>A0A813DWT2</accession>
<dbReference type="OrthoDB" id="424103at2759"/>
<comment type="caution">
    <text evidence="2">The sequence shown here is derived from an EMBL/GenBank/DDBJ whole genome shotgun (WGS) entry which is preliminary data.</text>
</comment>
<keyword evidence="3" id="KW-1185">Reference proteome</keyword>